<dbReference type="GeneID" id="8681342"/>
<evidence type="ECO:0000313" key="2">
    <source>
        <dbReference type="EMBL" id="BAI61452.1"/>
    </source>
</evidence>
<sequence length="171" mass="19056">MKRALSPSSSPVNGGNILVAYFSHSGNTRIIADKIHESVGGDIFEIVAVDPYPRDYNAVVAQARKELDEEYIPELKSIIKNIESYDMIFVGYPNWWSTIPRPVATFLSEYDLSGKTIVPFCTHEGSGLGRSVTDIKKFCPRSIILEGLAVRGSYVKNAQNEMASWLRKIGR</sequence>
<dbReference type="SUPFAM" id="SSF52218">
    <property type="entry name" value="Flavoproteins"/>
    <property type="match status" value="1"/>
</dbReference>
<dbReference type="PATRIC" id="fig|304371.9.peg.1418"/>
<dbReference type="Pfam" id="PF12682">
    <property type="entry name" value="Flavodoxin_4"/>
    <property type="match status" value="1"/>
</dbReference>
<reference evidence="2 3" key="2">
    <citation type="journal article" date="2008" name="Int. J. Syst. Evol. Microbiol.">
        <title>Methanocella paludicola gen. nov., sp. nov., a methane-producing archaeon, the first isolate of the lineage 'Rice Cluster I', and proposal of the new archaeal order Methanocellales ord. nov.</title>
        <authorList>
            <person name="Sakai S."/>
            <person name="Imachi H."/>
            <person name="Hanada S."/>
            <person name="Ohashi A."/>
            <person name="Harada H."/>
            <person name="Kamagata Y."/>
        </authorList>
    </citation>
    <scope>NUCLEOTIDE SEQUENCE [LARGE SCALE GENOMIC DNA]</scope>
    <source>
        <strain evidence="3">DSM 17711 / JCM 13418 / NBRC 101707 / SANAE</strain>
    </source>
</reference>
<dbReference type="InterPro" id="IPR029039">
    <property type="entry name" value="Flavoprotein-like_sf"/>
</dbReference>
<dbReference type="PANTHER" id="PTHR39201">
    <property type="entry name" value="EXPORTED PROTEIN-RELATED"/>
    <property type="match status" value="1"/>
</dbReference>
<feature type="domain" description="Flavodoxin-like" evidence="1">
    <location>
        <begin position="17"/>
        <end position="171"/>
    </location>
</feature>
<dbReference type="InterPro" id="IPR008254">
    <property type="entry name" value="Flavodoxin/NO_synth"/>
</dbReference>
<dbReference type="PANTHER" id="PTHR39201:SF1">
    <property type="entry name" value="FLAVODOXIN-LIKE DOMAIN-CONTAINING PROTEIN"/>
    <property type="match status" value="1"/>
</dbReference>
<name>D1YYD0_METPS</name>
<protein>
    <recommendedName>
        <fullName evidence="1">Flavodoxin-like domain-containing protein</fullName>
    </recommendedName>
</protein>
<proteinExistence type="predicted"/>
<dbReference type="eggNOG" id="arCOG00519">
    <property type="taxonomic scope" value="Archaea"/>
</dbReference>
<dbReference type="Proteomes" id="UP000001882">
    <property type="component" value="Chromosome"/>
</dbReference>
<reference evidence="3" key="3">
    <citation type="journal article" date="2011" name="PLoS ONE">
        <title>Genome sequence of a mesophilic hydrogenotrophic methanogen Methanocella paludicola, the first cultivated representative of the order Methanocellales.</title>
        <authorList>
            <person name="Sakai S."/>
            <person name="Takaki Y."/>
            <person name="Shimamura S."/>
            <person name="Sekine M."/>
            <person name="Tajima T."/>
            <person name="Kosugi H."/>
            <person name="Ichikawa N."/>
            <person name="Tasumi E."/>
            <person name="Hiraki A.T."/>
            <person name="Shimizu A."/>
            <person name="Kato Y."/>
            <person name="Nishiko R."/>
            <person name="Mori K."/>
            <person name="Fujita N."/>
            <person name="Imachi H."/>
            <person name="Takai K."/>
        </authorList>
    </citation>
    <scope>NUCLEOTIDE SEQUENCE [LARGE SCALE GENOMIC DNA]</scope>
    <source>
        <strain evidence="3">DSM 17711 / JCM 13418 / NBRC 101707 / SANAE</strain>
    </source>
</reference>
<dbReference type="Gene3D" id="3.40.50.360">
    <property type="match status" value="1"/>
</dbReference>
<dbReference type="InParanoid" id="D1YYD0"/>
<dbReference type="PROSITE" id="PS50902">
    <property type="entry name" value="FLAVODOXIN_LIKE"/>
    <property type="match status" value="1"/>
</dbReference>
<evidence type="ECO:0000313" key="3">
    <source>
        <dbReference type="Proteomes" id="UP000001882"/>
    </source>
</evidence>
<keyword evidence="3" id="KW-1185">Reference proteome</keyword>
<dbReference type="STRING" id="304371.MCP_1380"/>
<dbReference type="RefSeq" id="WP_012900131.1">
    <property type="nucleotide sequence ID" value="NC_013665.1"/>
</dbReference>
<dbReference type="GO" id="GO:0010181">
    <property type="term" value="F:FMN binding"/>
    <property type="evidence" value="ECO:0007669"/>
    <property type="project" value="InterPro"/>
</dbReference>
<organism evidence="2 3">
    <name type="scientific">Methanocella paludicola (strain DSM 17711 / JCM 13418 / NBRC 101707 / SANAE)</name>
    <dbReference type="NCBI Taxonomy" id="304371"/>
    <lineage>
        <taxon>Archaea</taxon>
        <taxon>Methanobacteriati</taxon>
        <taxon>Methanobacteriota</taxon>
        <taxon>Stenosarchaea group</taxon>
        <taxon>Methanomicrobia</taxon>
        <taxon>Methanocellales</taxon>
        <taxon>Methanocellaceae</taxon>
        <taxon>Methanocella</taxon>
    </lineage>
</organism>
<dbReference type="AlphaFoldDB" id="D1YYD0"/>
<dbReference type="KEGG" id="mpd:MCP_1380"/>
<accession>D1YYD0</accession>
<reference evidence="2 3" key="1">
    <citation type="journal article" date="2007" name="Appl. Environ. Microbiol.">
        <title>Isolation of key methanogens for global methane emission from rice paddy fields: a novel isolate affiliated with the clone cluster rice cluster I.</title>
        <authorList>
            <person name="Sakai S."/>
            <person name="Imachi H."/>
            <person name="Sekiguchi Y."/>
            <person name="Ohashi A."/>
            <person name="Harada H."/>
            <person name="Kamagata Y."/>
        </authorList>
    </citation>
    <scope>NUCLEOTIDE SEQUENCE [LARGE SCALE GENOMIC DNA]</scope>
    <source>
        <strain evidence="3">DSM 17711 / JCM 13418 / NBRC 101707 / SANAE</strain>
    </source>
</reference>
<gene>
    <name evidence="2" type="ordered locus">MCP_1380</name>
</gene>
<dbReference type="EMBL" id="AP011532">
    <property type="protein sequence ID" value="BAI61452.1"/>
    <property type="molecule type" value="Genomic_DNA"/>
</dbReference>
<dbReference type="OrthoDB" id="73155at2157"/>
<evidence type="ECO:0000259" key="1">
    <source>
        <dbReference type="PROSITE" id="PS50902"/>
    </source>
</evidence>